<evidence type="ECO:0000313" key="7">
    <source>
        <dbReference type="Proteomes" id="UP001236258"/>
    </source>
</evidence>
<dbReference type="Proteomes" id="UP001236258">
    <property type="component" value="Unassembled WGS sequence"/>
</dbReference>
<feature type="domain" description="Phosphotyrosine protein phosphatase I" evidence="5">
    <location>
        <begin position="1"/>
        <end position="149"/>
    </location>
</feature>
<dbReference type="EMBL" id="JAUZVY010000002">
    <property type="protein sequence ID" value="MDP4528668.1"/>
    <property type="molecule type" value="Genomic_DNA"/>
</dbReference>
<dbReference type="InterPro" id="IPR050438">
    <property type="entry name" value="LMW_PTPase"/>
</dbReference>
<gene>
    <name evidence="6" type="ORF">Q3O59_06440</name>
</gene>
<dbReference type="EC" id="3.1.3.48" evidence="2"/>
<dbReference type="Pfam" id="PF01451">
    <property type="entry name" value="LMWPc"/>
    <property type="match status" value="1"/>
</dbReference>
<evidence type="ECO:0000259" key="5">
    <source>
        <dbReference type="SMART" id="SM00226"/>
    </source>
</evidence>
<dbReference type="Gene3D" id="3.40.50.2300">
    <property type="match status" value="1"/>
</dbReference>
<dbReference type="PANTHER" id="PTHR11717">
    <property type="entry name" value="LOW MOLECULAR WEIGHT PROTEIN TYROSINE PHOSPHATASE"/>
    <property type="match status" value="1"/>
</dbReference>
<dbReference type="PANTHER" id="PTHR11717:SF7">
    <property type="entry name" value="LOW MOLECULAR WEIGHT PHOSPHOTYROSINE PROTEIN PHOSPHATASE"/>
    <property type="match status" value="1"/>
</dbReference>
<evidence type="ECO:0000313" key="6">
    <source>
        <dbReference type="EMBL" id="MDP4528668.1"/>
    </source>
</evidence>
<sequence>MKLLFVCLGNICRSPTAHAVFRTKAMQAGLSVEVESAGTSAYHQGALPDKRSVAAAEARGYHFKGIHARAVKTDDFRYYDRIYAMDQQNLLDLQQCCPAEHQHKLALFLCCHPEFDKQSEVPDPYYGGLRGFELVLDLIEQGSTALIEHLVTEINSVS</sequence>
<dbReference type="PRINTS" id="PR00719">
    <property type="entry name" value="LMWPTPASE"/>
</dbReference>
<dbReference type="InterPro" id="IPR017867">
    <property type="entry name" value="Tyr_phospatase_low_mol_wt"/>
</dbReference>
<dbReference type="SUPFAM" id="SSF52788">
    <property type="entry name" value="Phosphotyrosine protein phosphatases I"/>
    <property type="match status" value="1"/>
</dbReference>
<dbReference type="GO" id="GO:0004725">
    <property type="term" value="F:protein tyrosine phosphatase activity"/>
    <property type="evidence" value="ECO:0007669"/>
    <property type="project" value="UniProtKB-EC"/>
</dbReference>
<reference evidence="6 7" key="1">
    <citation type="submission" date="2023-08" db="EMBL/GenBank/DDBJ databases">
        <authorList>
            <person name="Joshi A."/>
            <person name="Thite S."/>
        </authorList>
    </citation>
    <scope>NUCLEOTIDE SEQUENCE [LARGE SCALE GENOMIC DNA]</scope>
    <source>
        <strain evidence="6 7">1E1</strain>
    </source>
</reference>
<dbReference type="InterPro" id="IPR023485">
    <property type="entry name" value="Ptyr_pPase"/>
</dbReference>
<accession>A0ABT9GNW3</accession>
<keyword evidence="3 6" id="KW-0378">Hydrolase</keyword>
<keyword evidence="4" id="KW-0904">Protein phosphatase</keyword>
<dbReference type="SMART" id="SM00226">
    <property type="entry name" value="LMWPc"/>
    <property type="match status" value="1"/>
</dbReference>
<name>A0ABT9GNW3_9GAMM</name>
<proteinExistence type="inferred from homology"/>
<keyword evidence="7" id="KW-1185">Reference proteome</keyword>
<evidence type="ECO:0000256" key="1">
    <source>
        <dbReference type="ARBA" id="ARBA00011063"/>
    </source>
</evidence>
<dbReference type="RefSeq" id="WP_305944788.1">
    <property type="nucleotide sequence ID" value="NZ_JAUZVY010000002.1"/>
</dbReference>
<evidence type="ECO:0000256" key="4">
    <source>
        <dbReference type="ARBA" id="ARBA00022912"/>
    </source>
</evidence>
<comment type="caution">
    <text evidence="6">The sequence shown here is derived from an EMBL/GenBank/DDBJ whole genome shotgun (WGS) entry which is preliminary data.</text>
</comment>
<dbReference type="InterPro" id="IPR036196">
    <property type="entry name" value="Ptyr_pPase_sf"/>
</dbReference>
<dbReference type="CDD" id="cd16343">
    <property type="entry name" value="LMWPTP"/>
    <property type="match status" value="1"/>
</dbReference>
<protein>
    <recommendedName>
        <fullName evidence="2">protein-tyrosine-phosphatase</fullName>
        <ecNumber evidence="2">3.1.3.48</ecNumber>
    </recommendedName>
</protein>
<comment type="similarity">
    <text evidence="1">Belongs to the low molecular weight phosphotyrosine protein phosphatase family.</text>
</comment>
<evidence type="ECO:0000256" key="3">
    <source>
        <dbReference type="ARBA" id="ARBA00022801"/>
    </source>
</evidence>
<organism evidence="6 7">
    <name type="scientific">Alkalimonas delamerensis</name>
    <dbReference type="NCBI Taxonomy" id="265981"/>
    <lineage>
        <taxon>Bacteria</taxon>
        <taxon>Pseudomonadati</taxon>
        <taxon>Pseudomonadota</taxon>
        <taxon>Gammaproteobacteria</taxon>
        <taxon>Alkalimonas</taxon>
    </lineage>
</organism>
<evidence type="ECO:0000256" key="2">
    <source>
        <dbReference type="ARBA" id="ARBA00013064"/>
    </source>
</evidence>